<dbReference type="PANTHER" id="PTHR42837:SF2">
    <property type="entry name" value="MEMBRANE METALLOPROTEASE ARASP2, CHLOROPLASTIC-RELATED"/>
    <property type="match status" value="1"/>
</dbReference>
<name>A0A345Z3U0_9MOLU</name>
<dbReference type="Proteomes" id="UP000254792">
    <property type="component" value="Chromosome"/>
</dbReference>
<dbReference type="Pfam" id="PF02163">
    <property type="entry name" value="Peptidase_M50"/>
    <property type="match status" value="1"/>
</dbReference>
<evidence type="ECO:0000256" key="2">
    <source>
        <dbReference type="ARBA" id="ARBA00004141"/>
    </source>
</evidence>
<dbReference type="RefSeq" id="WP_115558175.1">
    <property type="nucleotide sequence ID" value="NZ_CP031376.1"/>
</dbReference>
<evidence type="ECO:0000256" key="8">
    <source>
        <dbReference type="ARBA" id="ARBA00022989"/>
    </source>
</evidence>
<evidence type="ECO:0000256" key="3">
    <source>
        <dbReference type="ARBA" id="ARBA00007931"/>
    </source>
</evidence>
<evidence type="ECO:0000313" key="13">
    <source>
        <dbReference type="EMBL" id="AXK51269.1"/>
    </source>
</evidence>
<evidence type="ECO:0000256" key="6">
    <source>
        <dbReference type="ARBA" id="ARBA00022801"/>
    </source>
</evidence>
<evidence type="ECO:0000256" key="4">
    <source>
        <dbReference type="ARBA" id="ARBA00022670"/>
    </source>
</evidence>
<keyword evidence="5 11" id="KW-0812">Transmembrane</keyword>
<dbReference type="OrthoDB" id="9782003at2"/>
<evidence type="ECO:0000256" key="9">
    <source>
        <dbReference type="ARBA" id="ARBA00023049"/>
    </source>
</evidence>
<dbReference type="GO" id="GO:0006508">
    <property type="term" value="P:proteolysis"/>
    <property type="evidence" value="ECO:0007669"/>
    <property type="project" value="UniProtKB-KW"/>
</dbReference>
<evidence type="ECO:0000256" key="11">
    <source>
        <dbReference type="SAM" id="Phobius"/>
    </source>
</evidence>
<proteinExistence type="inferred from homology"/>
<evidence type="ECO:0000256" key="5">
    <source>
        <dbReference type="ARBA" id="ARBA00022692"/>
    </source>
</evidence>
<organism evidence="13 14">
    <name type="scientific">Spiroplasma alleghenense</name>
    <dbReference type="NCBI Taxonomy" id="216931"/>
    <lineage>
        <taxon>Bacteria</taxon>
        <taxon>Bacillati</taxon>
        <taxon>Mycoplasmatota</taxon>
        <taxon>Mollicutes</taxon>
        <taxon>Entomoplasmatales</taxon>
        <taxon>Spiroplasmataceae</taxon>
        <taxon>Spiroplasma</taxon>
    </lineage>
</organism>
<gene>
    <name evidence="13" type="primary">rseP</name>
    <name evidence="13" type="ORF">SALLE_v1c05970</name>
</gene>
<dbReference type="InterPro" id="IPR004387">
    <property type="entry name" value="Pept_M50_Zn"/>
</dbReference>
<feature type="transmembrane region" description="Helical" evidence="11">
    <location>
        <begin position="6"/>
        <end position="24"/>
    </location>
</feature>
<evidence type="ECO:0000256" key="1">
    <source>
        <dbReference type="ARBA" id="ARBA00001947"/>
    </source>
</evidence>
<evidence type="ECO:0000313" key="14">
    <source>
        <dbReference type="Proteomes" id="UP000254792"/>
    </source>
</evidence>
<feature type="transmembrane region" description="Helical" evidence="11">
    <location>
        <begin position="387"/>
        <end position="404"/>
    </location>
</feature>
<dbReference type="GO" id="GO:0004222">
    <property type="term" value="F:metalloendopeptidase activity"/>
    <property type="evidence" value="ECO:0007669"/>
    <property type="project" value="InterPro"/>
</dbReference>
<dbReference type="GO" id="GO:0016020">
    <property type="term" value="C:membrane"/>
    <property type="evidence" value="ECO:0007669"/>
    <property type="project" value="UniProtKB-SubCell"/>
</dbReference>
<reference evidence="13 14" key="1">
    <citation type="submission" date="2018-07" db="EMBL/GenBank/DDBJ databases">
        <title>Complete genome sequence of Spiroplasma alleghenense PLHS-1 (ATCC 51752).</title>
        <authorList>
            <person name="Chou L."/>
            <person name="Lee T.-Y."/>
            <person name="Tsai Y.-M."/>
            <person name="Kuo C.-H."/>
        </authorList>
    </citation>
    <scope>NUCLEOTIDE SEQUENCE [LARGE SCALE GENOMIC DNA]</scope>
    <source>
        <strain evidence="13 14">PLHS-1</strain>
    </source>
</reference>
<comment type="subcellular location">
    <subcellularLocation>
        <location evidence="2">Membrane</location>
        <topology evidence="2">Multi-pass membrane protein</topology>
    </subcellularLocation>
</comment>
<keyword evidence="6" id="KW-0378">Hydrolase</keyword>
<feature type="transmembrane region" description="Helical" evidence="11">
    <location>
        <begin position="107"/>
        <end position="131"/>
    </location>
</feature>
<dbReference type="AlphaFoldDB" id="A0A345Z3U0"/>
<evidence type="ECO:0000256" key="10">
    <source>
        <dbReference type="ARBA" id="ARBA00023136"/>
    </source>
</evidence>
<evidence type="ECO:0000256" key="7">
    <source>
        <dbReference type="ARBA" id="ARBA00022833"/>
    </source>
</evidence>
<keyword evidence="4 13" id="KW-0645">Protease</keyword>
<comment type="cofactor">
    <cofactor evidence="1">
        <name>Zn(2+)</name>
        <dbReference type="ChEBI" id="CHEBI:29105"/>
    </cofactor>
</comment>
<keyword evidence="8 11" id="KW-1133">Transmembrane helix</keyword>
<comment type="similarity">
    <text evidence="3">Belongs to the peptidase M50B family.</text>
</comment>
<feature type="transmembrane region" description="Helical" evidence="11">
    <location>
        <begin position="433"/>
        <end position="452"/>
    </location>
</feature>
<protein>
    <submittedName>
        <fullName evidence="13">Inner membrane zinc metalloprotease</fullName>
    </submittedName>
</protein>
<dbReference type="InterPro" id="IPR008915">
    <property type="entry name" value="Peptidase_M50"/>
</dbReference>
<keyword evidence="14" id="KW-1185">Reference proteome</keyword>
<accession>A0A345Z3U0</accession>
<feature type="domain" description="Peptidase M50" evidence="12">
    <location>
        <begin position="15"/>
        <end position="445"/>
    </location>
</feature>
<keyword evidence="9 13" id="KW-0482">Metalloprotease</keyword>
<dbReference type="EMBL" id="CP031376">
    <property type="protein sequence ID" value="AXK51269.1"/>
    <property type="molecule type" value="Genomic_DNA"/>
</dbReference>
<dbReference type="PANTHER" id="PTHR42837">
    <property type="entry name" value="REGULATOR OF SIGMA-E PROTEASE RSEP"/>
    <property type="match status" value="1"/>
</dbReference>
<dbReference type="KEGG" id="salx:SALLE_v1c05970"/>
<evidence type="ECO:0000259" key="12">
    <source>
        <dbReference type="Pfam" id="PF02163"/>
    </source>
</evidence>
<dbReference type="CDD" id="cd06163">
    <property type="entry name" value="S2P-M50_PDZ_RseP-like"/>
    <property type="match status" value="1"/>
</dbReference>
<sequence>MPVWLEIILGLFLGLFVLQFVITLHEFGHFIIAKICKAYVYEFSVGLGPKIFTIKTKETWFTLRVIPFGGYCSIASDKADPPKGREEEEKNIPDSRKMDYIARWKKFFIIIGGIAFNLTLALFLITTIYAATGVKKSDMQFYGAQYDSNQITYNLLDEKLKIQNPSNPASPNQQYVIWGWQVIQQDFQGNLSPNEELTTTYLFNNIQHEGFSNSDIFLTSKEAQVEKKLLINNYDSQQAVTYEKTVYNFINNLKFKNAEENKTTFIRFAFKKVDLYTGVVLNDNVEGSDHNLILTNWSKGYNPNETDELNNKINFTPGNTVGIAAPNRYFRTAGEGYAFGWGDTFVQSWQIMKAFGKMFTFDFSGVSSPFQTANQSFSTFTSGADSFFLYVAFISANLFVLNLIPIPPLDGYRFLENLIELCLRRELNEKFKIIITLIGLLLFLSIFLLVILKDFI</sequence>
<keyword evidence="10 11" id="KW-0472">Membrane</keyword>
<keyword evidence="7" id="KW-0862">Zinc</keyword>